<evidence type="ECO:0000256" key="6">
    <source>
        <dbReference type="ARBA" id="ARBA00022741"/>
    </source>
</evidence>
<dbReference type="Pfam" id="PF00265">
    <property type="entry name" value="TK"/>
    <property type="match status" value="1"/>
</dbReference>
<dbReference type="RefSeq" id="WP_073215664.1">
    <property type="nucleotide sequence ID" value="NZ_FNNS01000006.1"/>
</dbReference>
<comment type="subunit">
    <text evidence="9">Homotetramer.</text>
</comment>
<evidence type="ECO:0000313" key="16">
    <source>
        <dbReference type="Proteomes" id="UP000184172"/>
    </source>
</evidence>
<evidence type="ECO:0000256" key="13">
    <source>
        <dbReference type="RuleBase" id="RU004165"/>
    </source>
</evidence>
<dbReference type="InterPro" id="IPR001267">
    <property type="entry name" value="Thymidine_kinase"/>
</dbReference>
<keyword evidence="3 9" id="KW-0963">Cytoplasm</keyword>
<comment type="similarity">
    <text evidence="1 9 13">Belongs to the thymidine kinase family.</text>
</comment>
<dbReference type="GO" id="GO:0005524">
    <property type="term" value="F:ATP binding"/>
    <property type="evidence" value="ECO:0007669"/>
    <property type="project" value="UniProtKB-UniRule"/>
</dbReference>
<evidence type="ECO:0000256" key="7">
    <source>
        <dbReference type="ARBA" id="ARBA00022777"/>
    </source>
</evidence>
<dbReference type="GO" id="GO:0005829">
    <property type="term" value="C:cytosol"/>
    <property type="evidence" value="ECO:0007669"/>
    <property type="project" value="TreeGrafter"/>
</dbReference>
<keyword evidence="6 9" id="KW-0547">Nucleotide-binding</keyword>
<reference evidence="16" key="1">
    <citation type="submission" date="2016-11" db="EMBL/GenBank/DDBJ databases">
        <authorList>
            <person name="Varghese N."/>
            <person name="Submissions S."/>
        </authorList>
    </citation>
    <scope>NUCLEOTIDE SEQUENCE [LARGE SCALE GENOMIC DNA]</scope>
    <source>
        <strain evidence="16">DSM 26349</strain>
    </source>
</reference>
<proteinExistence type="inferred from homology"/>
<comment type="caution">
    <text evidence="9">Lacks conserved residue(s) required for the propagation of feature annotation.</text>
</comment>
<dbReference type="FunFam" id="3.40.50.300:FF:000384">
    <property type="entry name" value="Thymidine kinase"/>
    <property type="match status" value="1"/>
</dbReference>
<accession>A0A1M6DI70</accession>
<feature type="binding site" evidence="11">
    <location>
        <position position="178"/>
    </location>
    <ligand>
        <name>substrate</name>
    </ligand>
</feature>
<comment type="catalytic activity">
    <reaction evidence="9 12">
        <text>thymidine + ATP = dTMP + ADP + H(+)</text>
        <dbReference type="Rhea" id="RHEA:19129"/>
        <dbReference type="ChEBI" id="CHEBI:15378"/>
        <dbReference type="ChEBI" id="CHEBI:17748"/>
        <dbReference type="ChEBI" id="CHEBI:30616"/>
        <dbReference type="ChEBI" id="CHEBI:63528"/>
        <dbReference type="ChEBI" id="CHEBI:456216"/>
        <dbReference type="EC" id="2.7.1.21"/>
    </reaction>
</comment>
<keyword evidence="4 9" id="KW-0237">DNA synthesis</keyword>
<dbReference type="EC" id="2.7.1.21" evidence="2 9"/>
<dbReference type="AlphaFoldDB" id="A0A1M6DI70"/>
<dbReference type="Gene3D" id="3.40.50.300">
    <property type="entry name" value="P-loop containing nucleotide triphosphate hydrolases"/>
    <property type="match status" value="1"/>
</dbReference>
<evidence type="ECO:0000256" key="10">
    <source>
        <dbReference type="PIRSR" id="PIRSR035805-1"/>
    </source>
</evidence>
<dbReference type="Gene3D" id="3.30.60.20">
    <property type="match status" value="1"/>
</dbReference>
<name>A0A1M6DI70_9FLAO</name>
<evidence type="ECO:0000256" key="8">
    <source>
        <dbReference type="ARBA" id="ARBA00022840"/>
    </source>
</evidence>
<gene>
    <name evidence="9" type="primary">tdk</name>
    <name evidence="15" type="ORF">SAMN04487908_10522</name>
</gene>
<evidence type="ECO:0000256" key="14">
    <source>
        <dbReference type="SAM" id="MobiDB-lite"/>
    </source>
</evidence>
<evidence type="ECO:0000256" key="1">
    <source>
        <dbReference type="ARBA" id="ARBA00007587"/>
    </source>
</evidence>
<evidence type="ECO:0000313" key="15">
    <source>
        <dbReference type="EMBL" id="SHI72956.1"/>
    </source>
</evidence>
<sequence>MFLENTVNQKEQFGWIEVICGSMFSGKTEELIRRLKRAQFARQRVEIFTPSVDTRYAEDAVTSHDRNQIRSTPVPAAANIPIFADGCDVVGIDEAQFFDDEIVKVCNDLANRGVRVIVAGLDMDFKGNPFGPMPALMATAEYVTKVHAVCTRTGNLAHYSYRKAKSEALVLLGETEEYEPLSRAAFFKASMRDKTAKQEKKGTENLFSNSESNTPEKTDIQDSPST</sequence>
<dbReference type="PANTHER" id="PTHR11441:SF0">
    <property type="entry name" value="THYMIDINE KINASE, CYTOSOLIC"/>
    <property type="match status" value="1"/>
</dbReference>
<dbReference type="OrthoDB" id="9781579at2"/>
<dbReference type="STRING" id="797419.SAMN05216556_106150"/>
<dbReference type="GO" id="GO:0071897">
    <property type="term" value="P:DNA biosynthetic process"/>
    <property type="evidence" value="ECO:0007669"/>
    <property type="project" value="UniProtKB-KW"/>
</dbReference>
<evidence type="ECO:0000256" key="2">
    <source>
        <dbReference type="ARBA" id="ARBA00012118"/>
    </source>
</evidence>
<dbReference type="PANTHER" id="PTHR11441">
    <property type="entry name" value="THYMIDINE KINASE"/>
    <property type="match status" value="1"/>
</dbReference>
<evidence type="ECO:0000256" key="11">
    <source>
        <dbReference type="PIRSR" id="PIRSR035805-2"/>
    </source>
</evidence>
<evidence type="ECO:0000256" key="4">
    <source>
        <dbReference type="ARBA" id="ARBA00022634"/>
    </source>
</evidence>
<dbReference type="SUPFAM" id="SSF52540">
    <property type="entry name" value="P-loop containing nucleoside triphosphate hydrolases"/>
    <property type="match status" value="1"/>
</dbReference>
<feature type="region of interest" description="Disordered" evidence="14">
    <location>
        <begin position="196"/>
        <end position="226"/>
    </location>
</feature>
<dbReference type="GO" id="GO:0004797">
    <property type="term" value="F:thymidine kinase activity"/>
    <property type="evidence" value="ECO:0007669"/>
    <property type="project" value="UniProtKB-UniRule"/>
</dbReference>
<protein>
    <recommendedName>
        <fullName evidence="2 9">Thymidine kinase</fullName>
        <ecNumber evidence="2 9">2.7.1.21</ecNumber>
    </recommendedName>
</protein>
<dbReference type="GO" id="GO:0046104">
    <property type="term" value="P:thymidine metabolic process"/>
    <property type="evidence" value="ECO:0007669"/>
    <property type="project" value="TreeGrafter"/>
</dbReference>
<dbReference type="HAMAP" id="MF_00124">
    <property type="entry name" value="Thymidine_kinase"/>
    <property type="match status" value="1"/>
</dbReference>
<keyword evidence="8 9" id="KW-0067">ATP-binding</keyword>
<dbReference type="Proteomes" id="UP000184172">
    <property type="component" value="Unassembled WGS sequence"/>
</dbReference>
<dbReference type="SUPFAM" id="SSF57716">
    <property type="entry name" value="Glucocorticoid receptor-like (DNA-binding domain)"/>
    <property type="match status" value="1"/>
</dbReference>
<keyword evidence="7 9" id="KW-0418">Kinase</keyword>
<dbReference type="PIRSF" id="PIRSF035805">
    <property type="entry name" value="TK_cell"/>
    <property type="match status" value="1"/>
</dbReference>
<keyword evidence="16" id="KW-1185">Reference proteome</keyword>
<evidence type="ECO:0000256" key="3">
    <source>
        <dbReference type="ARBA" id="ARBA00022490"/>
    </source>
</evidence>
<feature type="binding site" evidence="11">
    <location>
        <begin position="170"/>
        <end position="173"/>
    </location>
    <ligand>
        <name>substrate</name>
    </ligand>
</feature>
<comment type="subcellular location">
    <subcellularLocation>
        <location evidence="9">Cytoplasm</location>
    </subcellularLocation>
</comment>
<dbReference type="EMBL" id="FQYV01000005">
    <property type="protein sequence ID" value="SHI72956.1"/>
    <property type="molecule type" value="Genomic_DNA"/>
</dbReference>
<keyword evidence="5 9" id="KW-0808">Transferase</keyword>
<feature type="binding site" evidence="9">
    <location>
        <begin position="93"/>
        <end position="96"/>
    </location>
    <ligand>
        <name>ATP</name>
        <dbReference type="ChEBI" id="CHEBI:30616"/>
    </ligand>
</feature>
<dbReference type="InterPro" id="IPR027417">
    <property type="entry name" value="P-loop_NTPase"/>
</dbReference>
<organism evidence="15 16">
    <name type="scientific">Aequorivita viscosa</name>
    <dbReference type="NCBI Taxonomy" id="797419"/>
    <lineage>
        <taxon>Bacteria</taxon>
        <taxon>Pseudomonadati</taxon>
        <taxon>Bacteroidota</taxon>
        <taxon>Flavobacteriia</taxon>
        <taxon>Flavobacteriales</taxon>
        <taxon>Flavobacteriaceae</taxon>
        <taxon>Aequorivita</taxon>
    </lineage>
</organism>
<evidence type="ECO:0000256" key="9">
    <source>
        <dbReference type="HAMAP-Rule" id="MF_00124"/>
    </source>
</evidence>
<feature type="active site" description="Proton acceptor" evidence="9 10">
    <location>
        <position position="94"/>
    </location>
</feature>
<dbReference type="NCBIfam" id="NF003296">
    <property type="entry name" value="PRK04296.1-1"/>
    <property type="match status" value="1"/>
</dbReference>
<evidence type="ECO:0000256" key="5">
    <source>
        <dbReference type="ARBA" id="ARBA00022679"/>
    </source>
</evidence>
<evidence type="ECO:0000256" key="12">
    <source>
        <dbReference type="RuleBase" id="RU000544"/>
    </source>
</evidence>
<feature type="binding site" evidence="9">
    <location>
        <begin position="21"/>
        <end position="28"/>
    </location>
    <ligand>
        <name>ATP</name>
        <dbReference type="ChEBI" id="CHEBI:30616"/>
    </ligand>
</feature>